<dbReference type="Proteomes" id="UP000256310">
    <property type="component" value="Unassembled WGS sequence"/>
</dbReference>
<accession>A0A3D9FH88</accession>
<evidence type="ECO:0000313" key="3">
    <source>
        <dbReference type="EMBL" id="RED17155.1"/>
    </source>
</evidence>
<sequence>MIPVSLDDLPLRQSARIAAINWSALSPADGKRLRELGFGEGVAIQPLHRAPFGRDPIACKVGRMTIAVRRAHACAIEVEVSET</sequence>
<dbReference type="InterPro" id="IPR008988">
    <property type="entry name" value="Transcriptional_repressor_C"/>
</dbReference>
<reference evidence="3 4" key="1">
    <citation type="submission" date="2018-07" db="EMBL/GenBank/DDBJ databases">
        <title>Genomic Encyclopedia of Type Strains, Phase IV (KMG-IV): sequencing the most valuable type-strain genomes for metagenomic binning, comparative biology and taxonomic classification.</title>
        <authorList>
            <person name="Goeker M."/>
        </authorList>
    </citation>
    <scope>NUCLEOTIDE SEQUENCE [LARGE SCALE GENOMIC DNA]</scope>
    <source>
        <strain evidence="3 4">DSM 26725</strain>
    </source>
</reference>
<feature type="domain" description="Ferrous iron transporter FeoA-like" evidence="2">
    <location>
        <begin position="4"/>
        <end position="80"/>
    </location>
</feature>
<dbReference type="Gene3D" id="2.30.30.90">
    <property type="match status" value="1"/>
</dbReference>
<dbReference type="InterPro" id="IPR052713">
    <property type="entry name" value="FeoA"/>
</dbReference>
<dbReference type="RefSeq" id="WP_116236461.1">
    <property type="nucleotide sequence ID" value="NZ_QRDP01000004.1"/>
</dbReference>
<dbReference type="SUPFAM" id="SSF50037">
    <property type="entry name" value="C-terminal domain of transcriptional repressors"/>
    <property type="match status" value="1"/>
</dbReference>
<evidence type="ECO:0000256" key="1">
    <source>
        <dbReference type="ARBA" id="ARBA00023004"/>
    </source>
</evidence>
<keyword evidence="1" id="KW-0408">Iron</keyword>
<dbReference type="InterPro" id="IPR007167">
    <property type="entry name" value="Fe-transptr_FeoA-like"/>
</dbReference>
<gene>
    <name evidence="3" type="ORF">DFR46_2193</name>
</gene>
<evidence type="ECO:0000259" key="2">
    <source>
        <dbReference type="SMART" id="SM00899"/>
    </source>
</evidence>
<evidence type="ECO:0000313" key="4">
    <source>
        <dbReference type="Proteomes" id="UP000256310"/>
    </source>
</evidence>
<dbReference type="PANTHER" id="PTHR42954">
    <property type="entry name" value="FE(2+) TRANSPORT PROTEIN A"/>
    <property type="match status" value="1"/>
</dbReference>
<comment type="caution">
    <text evidence="3">The sequence shown here is derived from an EMBL/GenBank/DDBJ whole genome shotgun (WGS) entry which is preliminary data.</text>
</comment>
<keyword evidence="4" id="KW-1185">Reference proteome</keyword>
<dbReference type="Pfam" id="PF04023">
    <property type="entry name" value="FeoA"/>
    <property type="match status" value="1"/>
</dbReference>
<protein>
    <submittedName>
        <fullName evidence="3">Ferrous iron transport protein A</fullName>
    </submittedName>
</protein>
<dbReference type="GO" id="GO:0046914">
    <property type="term" value="F:transition metal ion binding"/>
    <property type="evidence" value="ECO:0007669"/>
    <property type="project" value="InterPro"/>
</dbReference>
<dbReference type="AlphaFoldDB" id="A0A3D9FH88"/>
<dbReference type="EMBL" id="QRDP01000004">
    <property type="protein sequence ID" value="RED17155.1"/>
    <property type="molecule type" value="Genomic_DNA"/>
</dbReference>
<dbReference type="OrthoDB" id="7173531at2"/>
<name>A0A3D9FH88_9SPHN</name>
<dbReference type="InterPro" id="IPR038157">
    <property type="entry name" value="FeoA_core_dom"/>
</dbReference>
<dbReference type="SMART" id="SM00899">
    <property type="entry name" value="FeoA"/>
    <property type="match status" value="1"/>
</dbReference>
<organism evidence="3 4">
    <name type="scientific">Parasphingopyxis lamellibrachiae</name>
    <dbReference type="NCBI Taxonomy" id="680125"/>
    <lineage>
        <taxon>Bacteria</taxon>
        <taxon>Pseudomonadati</taxon>
        <taxon>Pseudomonadota</taxon>
        <taxon>Alphaproteobacteria</taxon>
        <taxon>Sphingomonadales</taxon>
        <taxon>Sphingomonadaceae</taxon>
        <taxon>Parasphingopyxis</taxon>
    </lineage>
</organism>
<proteinExistence type="predicted"/>
<dbReference type="PANTHER" id="PTHR42954:SF2">
    <property type="entry name" value="FE(2+) TRANSPORT PROTEIN A"/>
    <property type="match status" value="1"/>
</dbReference>